<dbReference type="AlphaFoldDB" id="A0A4V3S9W7"/>
<sequence>MRGKKKSSPSFSKEKAEARQAPRGNGVTFIWSPEQEGDIFPRGKLSNADGACFLPSSRISALVFEDAIVMPQWPDICIGYSSMARLGQMDSTRNVKHSRHRRIVSILIRLHGPLKSENHSIADMEFAGNNENHFEIIVCLQTESDKKVKNERFRNEIIMSLGILATGDPAGWITSKDNDLG</sequence>
<evidence type="ECO:0000313" key="2">
    <source>
        <dbReference type="EMBL" id="TGZ46744.1"/>
    </source>
</evidence>
<feature type="region of interest" description="Disordered" evidence="1">
    <location>
        <begin position="1"/>
        <end position="28"/>
    </location>
</feature>
<comment type="caution">
    <text evidence="2">The sequence shown here is derived from an EMBL/GenBank/DDBJ whole genome shotgun (WGS) entry which is preliminary data.</text>
</comment>
<evidence type="ECO:0000313" key="3">
    <source>
        <dbReference type="Proteomes" id="UP000310200"/>
    </source>
</evidence>
<organism evidence="2 3">
    <name type="scientific">Temnothorax longispinosus</name>
    <dbReference type="NCBI Taxonomy" id="300112"/>
    <lineage>
        <taxon>Eukaryota</taxon>
        <taxon>Metazoa</taxon>
        <taxon>Ecdysozoa</taxon>
        <taxon>Arthropoda</taxon>
        <taxon>Hexapoda</taxon>
        <taxon>Insecta</taxon>
        <taxon>Pterygota</taxon>
        <taxon>Neoptera</taxon>
        <taxon>Endopterygota</taxon>
        <taxon>Hymenoptera</taxon>
        <taxon>Apocrita</taxon>
        <taxon>Aculeata</taxon>
        <taxon>Formicoidea</taxon>
        <taxon>Formicidae</taxon>
        <taxon>Myrmicinae</taxon>
        <taxon>Temnothorax</taxon>
    </lineage>
</organism>
<proteinExistence type="predicted"/>
<dbReference type="EMBL" id="QBLH01002819">
    <property type="protein sequence ID" value="TGZ46744.1"/>
    <property type="molecule type" value="Genomic_DNA"/>
</dbReference>
<reference evidence="2 3" key="1">
    <citation type="journal article" date="2019" name="Philos. Trans. R. Soc. Lond., B, Biol. Sci.">
        <title>Ant behaviour and brain gene expression of defending hosts depend on the ecological success of the intruding social parasite.</title>
        <authorList>
            <person name="Kaur R."/>
            <person name="Stoldt M."/>
            <person name="Jongepier E."/>
            <person name="Feldmeyer B."/>
            <person name="Menzel F."/>
            <person name="Bornberg-Bauer E."/>
            <person name="Foitzik S."/>
        </authorList>
    </citation>
    <scope>NUCLEOTIDE SEQUENCE [LARGE SCALE GENOMIC DNA]</scope>
    <source>
        <tissue evidence="2">Whole body</tissue>
    </source>
</reference>
<gene>
    <name evidence="2" type="ORF">DBV15_05503</name>
</gene>
<evidence type="ECO:0000256" key="1">
    <source>
        <dbReference type="SAM" id="MobiDB-lite"/>
    </source>
</evidence>
<accession>A0A4V3S9W7</accession>
<protein>
    <submittedName>
        <fullName evidence="2">Uncharacterized protein</fullName>
    </submittedName>
</protein>
<name>A0A4V3S9W7_9HYME</name>
<dbReference type="Proteomes" id="UP000310200">
    <property type="component" value="Unassembled WGS sequence"/>
</dbReference>
<keyword evidence="3" id="KW-1185">Reference proteome</keyword>